<dbReference type="CDD" id="cd00067">
    <property type="entry name" value="GAL4"/>
    <property type="match status" value="1"/>
</dbReference>
<dbReference type="SUPFAM" id="SSF57701">
    <property type="entry name" value="Zn2/Cys6 DNA-binding domain"/>
    <property type="match status" value="1"/>
</dbReference>
<evidence type="ECO:0000259" key="5">
    <source>
        <dbReference type="PROSITE" id="PS50048"/>
    </source>
</evidence>
<dbReference type="OrthoDB" id="435881at2759"/>
<keyword evidence="7" id="KW-1185">Reference proteome</keyword>
<comment type="subcellular location">
    <subcellularLocation>
        <location evidence="1">Nucleus</location>
    </subcellularLocation>
</comment>
<reference evidence="6 7" key="1">
    <citation type="journal article" date="2018" name="Mycol. Prog.">
        <title>Coniella lustricola, a new species from submerged detritus.</title>
        <authorList>
            <person name="Raudabaugh D.B."/>
            <person name="Iturriaga T."/>
            <person name="Carver A."/>
            <person name="Mondo S."/>
            <person name="Pangilinan J."/>
            <person name="Lipzen A."/>
            <person name="He G."/>
            <person name="Amirebrahimi M."/>
            <person name="Grigoriev I.V."/>
            <person name="Miller A.N."/>
        </authorList>
    </citation>
    <scope>NUCLEOTIDE SEQUENCE [LARGE SCALE GENOMIC DNA]</scope>
    <source>
        <strain evidence="6 7">B22-T-1</strain>
    </source>
</reference>
<evidence type="ECO:0000256" key="3">
    <source>
        <dbReference type="ARBA" id="ARBA00023242"/>
    </source>
</evidence>
<dbReference type="InterPro" id="IPR007219">
    <property type="entry name" value="XnlR_reg_dom"/>
</dbReference>
<accession>A0A2T2ZW55</accession>
<dbReference type="InterPro" id="IPR036864">
    <property type="entry name" value="Zn2-C6_fun-type_DNA-bd_sf"/>
</dbReference>
<gene>
    <name evidence="6" type="ORF">BD289DRAFT_376937</name>
</gene>
<dbReference type="GO" id="GO:0000981">
    <property type="term" value="F:DNA-binding transcription factor activity, RNA polymerase II-specific"/>
    <property type="evidence" value="ECO:0007669"/>
    <property type="project" value="InterPro"/>
</dbReference>
<dbReference type="Pfam" id="PF00172">
    <property type="entry name" value="Zn_clus"/>
    <property type="match status" value="1"/>
</dbReference>
<dbReference type="CDD" id="cd12148">
    <property type="entry name" value="fungal_TF_MHR"/>
    <property type="match status" value="1"/>
</dbReference>
<dbReference type="InterPro" id="IPR050613">
    <property type="entry name" value="Sec_Metabolite_Reg"/>
</dbReference>
<feature type="region of interest" description="Disordered" evidence="4">
    <location>
        <begin position="1"/>
        <end position="28"/>
    </location>
</feature>
<feature type="region of interest" description="Disordered" evidence="4">
    <location>
        <begin position="105"/>
        <end position="139"/>
    </location>
</feature>
<dbReference type="SMART" id="SM00906">
    <property type="entry name" value="Fungal_trans"/>
    <property type="match status" value="1"/>
</dbReference>
<evidence type="ECO:0000256" key="4">
    <source>
        <dbReference type="SAM" id="MobiDB-lite"/>
    </source>
</evidence>
<dbReference type="GO" id="GO:0008270">
    <property type="term" value="F:zinc ion binding"/>
    <property type="evidence" value="ECO:0007669"/>
    <property type="project" value="InterPro"/>
</dbReference>
<dbReference type="SMART" id="SM00066">
    <property type="entry name" value="GAL4"/>
    <property type="match status" value="1"/>
</dbReference>
<dbReference type="EMBL" id="KZ678615">
    <property type="protein sequence ID" value="PSR78258.1"/>
    <property type="molecule type" value="Genomic_DNA"/>
</dbReference>
<dbReference type="STRING" id="2025994.A0A2T2ZW55"/>
<dbReference type="PROSITE" id="PS00463">
    <property type="entry name" value="ZN2_CY6_FUNGAL_1"/>
    <property type="match status" value="1"/>
</dbReference>
<dbReference type="GO" id="GO:0005634">
    <property type="term" value="C:nucleus"/>
    <property type="evidence" value="ECO:0007669"/>
    <property type="project" value="UniProtKB-SubCell"/>
</dbReference>
<dbReference type="InterPro" id="IPR001138">
    <property type="entry name" value="Zn2Cys6_DnaBD"/>
</dbReference>
<evidence type="ECO:0000256" key="2">
    <source>
        <dbReference type="ARBA" id="ARBA00022723"/>
    </source>
</evidence>
<keyword evidence="2" id="KW-0479">Metal-binding</keyword>
<dbReference type="Proteomes" id="UP000241462">
    <property type="component" value="Unassembled WGS sequence"/>
</dbReference>
<sequence>MAATAPAPETSAETATTATTAASPPATPAAAALPLRSCVVCRQRKIRCDRARPCSSCSRSACECVYPSGRGRAPKRSRRDMEAQLTDKLVRMEAIIRRLASENASQATALSARPGEPPVSSSSSSHAQNKHVSSPAAPSAASVETQLSHLVVGQKKSYYVSNPLWATLAGEVSRSVARLFSPSAPSLLSPCSPDEGLNAALFGYRSIAHSLRPYHPPVPQALDMFSAFASNVAPLLRLFHMPTLSALYRDSVLSTKPLDKNTEALVFAIYYAAVVSMPSDQCMAVTGLPHQVASARYRFAVEQAMARADLLNTHSLVLLQAVVLFLSALRSHSDSRASWSLTTVIFHLAQAMGLHRDGAVFGLSPFETEIRRRLWWHICILDSRSSDHHGFGPLMYQASFDTRIPLHINDADLWPAMTEPPHERQEATDMTFALVRCEAIRVAVQARLLSPDEPSSAGGANTNKAEASHHAQLALMQTLRSRLHDHYLPYCSNTSSSPIQLFSALLIKLILVHFRLMIFYPLRRPGVLTRDELFLASVEILELCHQLLTLPAMRNWSWYARSHVQWHVVAFVLLEICSRPPSPMCERAWTCAAVMCSTWSAQSYHVTQGLMWKSVQRLLARAKYVRELQ</sequence>
<protein>
    <submittedName>
        <fullName evidence="6">Fungal-specific transcription factor domain-domain-containing protein</fullName>
    </submittedName>
</protein>
<dbReference type="GO" id="GO:0006351">
    <property type="term" value="P:DNA-templated transcription"/>
    <property type="evidence" value="ECO:0007669"/>
    <property type="project" value="InterPro"/>
</dbReference>
<dbReference type="AlphaFoldDB" id="A0A2T2ZW55"/>
<dbReference type="InParanoid" id="A0A2T2ZW55"/>
<dbReference type="Gene3D" id="4.10.240.10">
    <property type="entry name" value="Zn(2)-C6 fungal-type DNA-binding domain"/>
    <property type="match status" value="1"/>
</dbReference>
<dbReference type="PANTHER" id="PTHR31001:SF57">
    <property type="entry name" value="ZN(II)2CYS6 TRANSCRIPTION FACTOR (EUROFUNG)"/>
    <property type="match status" value="1"/>
</dbReference>
<organism evidence="6 7">
    <name type="scientific">Coniella lustricola</name>
    <dbReference type="NCBI Taxonomy" id="2025994"/>
    <lineage>
        <taxon>Eukaryota</taxon>
        <taxon>Fungi</taxon>
        <taxon>Dikarya</taxon>
        <taxon>Ascomycota</taxon>
        <taxon>Pezizomycotina</taxon>
        <taxon>Sordariomycetes</taxon>
        <taxon>Sordariomycetidae</taxon>
        <taxon>Diaporthales</taxon>
        <taxon>Schizoparmaceae</taxon>
        <taxon>Coniella</taxon>
    </lineage>
</organism>
<name>A0A2T2ZW55_9PEZI</name>
<keyword evidence="3" id="KW-0539">Nucleus</keyword>
<dbReference type="PROSITE" id="PS50048">
    <property type="entry name" value="ZN2_CY6_FUNGAL_2"/>
    <property type="match status" value="1"/>
</dbReference>
<evidence type="ECO:0000256" key="1">
    <source>
        <dbReference type="ARBA" id="ARBA00004123"/>
    </source>
</evidence>
<dbReference type="GO" id="GO:0003677">
    <property type="term" value="F:DNA binding"/>
    <property type="evidence" value="ECO:0007669"/>
    <property type="project" value="InterPro"/>
</dbReference>
<feature type="non-terminal residue" evidence="6">
    <location>
        <position position="629"/>
    </location>
</feature>
<feature type="domain" description="Zn(2)-C6 fungal-type" evidence="5">
    <location>
        <begin position="37"/>
        <end position="66"/>
    </location>
</feature>
<dbReference type="PANTHER" id="PTHR31001">
    <property type="entry name" value="UNCHARACTERIZED TRANSCRIPTIONAL REGULATORY PROTEIN"/>
    <property type="match status" value="1"/>
</dbReference>
<proteinExistence type="predicted"/>
<evidence type="ECO:0000313" key="7">
    <source>
        <dbReference type="Proteomes" id="UP000241462"/>
    </source>
</evidence>
<evidence type="ECO:0000313" key="6">
    <source>
        <dbReference type="EMBL" id="PSR78258.1"/>
    </source>
</evidence>
<dbReference type="Pfam" id="PF04082">
    <property type="entry name" value="Fungal_trans"/>
    <property type="match status" value="1"/>
</dbReference>